<evidence type="ECO:0000256" key="1">
    <source>
        <dbReference type="SAM" id="MobiDB-lite"/>
    </source>
</evidence>
<evidence type="ECO:0000313" key="2">
    <source>
        <dbReference type="EMBL" id="ORZ30910.1"/>
    </source>
</evidence>
<name>A0A1Y2H8K8_9FUNG</name>
<reference evidence="2 3" key="1">
    <citation type="submission" date="2016-07" db="EMBL/GenBank/DDBJ databases">
        <title>Pervasive Adenine N6-methylation of Active Genes in Fungi.</title>
        <authorList>
            <consortium name="DOE Joint Genome Institute"/>
            <person name="Mondo S.J."/>
            <person name="Dannebaum R.O."/>
            <person name="Kuo R.C."/>
            <person name="Labutti K."/>
            <person name="Haridas S."/>
            <person name="Kuo A."/>
            <person name="Salamov A."/>
            <person name="Ahrendt S.R."/>
            <person name="Lipzen A."/>
            <person name="Sullivan W."/>
            <person name="Andreopoulos W.B."/>
            <person name="Clum A."/>
            <person name="Lindquist E."/>
            <person name="Daum C."/>
            <person name="Ramamoorthy G.K."/>
            <person name="Gryganskyi A."/>
            <person name="Culley D."/>
            <person name="Magnuson J.K."/>
            <person name="James T.Y."/>
            <person name="O'Malley M.A."/>
            <person name="Stajich J.E."/>
            <person name="Spatafora J.W."/>
            <person name="Visel A."/>
            <person name="Grigoriev I.V."/>
        </authorList>
    </citation>
    <scope>NUCLEOTIDE SEQUENCE [LARGE SCALE GENOMIC DNA]</scope>
    <source>
        <strain evidence="2 3">PL171</strain>
    </source>
</reference>
<gene>
    <name evidence="2" type="ORF">BCR44DRAFT_1443675</name>
</gene>
<protein>
    <submittedName>
        <fullName evidence="2">Uncharacterized protein</fullName>
    </submittedName>
</protein>
<sequence length="176" mass="18427">MASPILAPTGASSSSGAGLRVQPSAVPTYADVVKGVAAAADSTSAFAAAAATPRARRDAPSIDEDEQTPVAAASSRKVADRGLLSKSKSKAKADAGHSGDESGKQVSLTSKIAHVAFEKFFSHFLHGFLFGALANFRYEVQLAGGLWRMVFRRPLPPPTVGQMADPRLPRRLPVGW</sequence>
<proteinExistence type="predicted"/>
<dbReference type="Proteomes" id="UP000193411">
    <property type="component" value="Unassembled WGS sequence"/>
</dbReference>
<keyword evidence="3" id="KW-1185">Reference proteome</keyword>
<dbReference type="EMBL" id="MCFL01000072">
    <property type="protein sequence ID" value="ORZ30910.1"/>
    <property type="molecule type" value="Genomic_DNA"/>
</dbReference>
<comment type="caution">
    <text evidence="2">The sequence shown here is derived from an EMBL/GenBank/DDBJ whole genome shotgun (WGS) entry which is preliminary data.</text>
</comment>
<feature type="compositionally biased region" description="Basic and acidic residues" evidence="1">
    <location>
        <begin position="91"/>
        <end position="103"/>
    </location>
</feature>
<feature type="region of interest" description="Disordered" evidence="1">
    <location>
        <begin position="1"/>
        <end position="21"/>
    </location>
</feature>
<organism evidence="2 3">
    <name type="scientific">Catenaria anguillulae PL171</name>
    <dbReference type="NCBI Taxonomy" id="765915"/>
    <lineage>
        <taxon>Eukaryota</taxon>
        <taxon>Fungi</taxon>
        <taxon>Fungi incertae sedis</taxon>
        <taxon>Blastocladiomycota</taxon>
        <taxon>Blastocladiomycetes</taxon>
        <taxon>Blastocladiales</taxon>
        <taxon>Catenariaceae</taxon>
        <taxon>Catenaria</taxon>
    </lineage>
</organism>
<feature type="region of interest" description="Disordered" evidence="1">
    <location>
        <begin position="49"/>
        <end position="105"/>
    </location>
</feature>
<dbReference type="AlphaFoldDB" id="A0A1Y2H8K8"/>
<evidence type="ECO:0000313" key="3">
    <source>
        <dbReference type="Proteomes" id="UP000193411"/>
    </source>
</evidence>
<accession>A0A1Y2H8K8</accession>